<dbReference type="EMBL" id="GBRH01158421">
    <property type="protein sequence ID" value="JAE39475.1"/>
    <property type="molecule type" value="Transcribed_RNA"/>
</dbReference>
<sequence length="95" mass="10661">MHSEDGGTQRLGLKGLNAATFLRLTSTPGWTALFCTSQSQTIRQKITVQDQFKFTSLYFQIASLNFAKGQISFLDKYIVLDVWLQDGDLIDAVLK</sequence>
<dbReference type="AlphaFoldDB" id="A0A0A9HQQ5"/>
<evidence type="ECO:0000313" key="1">
    <source>
        <dbReference type="EMBL" id="JAE39475.1"/>
    </source>
</evidence>
<name>A0A0A9HQQ5_ARUDO</name>
<protein>
    <submittedName>
        <fullName evidence="1">Uncharacterized protein</fullName>
    </submittedName>
</protein>
<proteinExistence type="predicted"/>
<reference evidence="1" key="1">
    <citation type="submission" date="2014-09" db="EMBL/GenBank/DDBJ databases">
        <authorList>
            <person name="Magalhaes I.L.F."/>
            <person name="Oliveira U."/>
            <person name="Santos F.R."/>
            <person name="Vidigal T.H.D.A."/>
            <person name="Brescovit A.D."/>
            <person name="Santos A.J."/>
        </authorList>
    </citation>
    <scope>NUCLEOTIDE SEQUENCE</scope>
    <source>
        <tissue evidence="1">Shoot tissue taken approximately 20 cm above the soil surface</tissue>
    </source>
</reference>
<reference evidence="1" key="2">
    <citation type="journal article" date="2015" name="Data Brief">
        <title>Shoot transcriptome of the giant reed, Arundo donax.</title>
        <authorList>
            <person name="Barrero R.A."/>
            <person name="Guerrero F.D."/>
            <person name="Moolhuijzen P."/>
            <person name="Goolsby J.A."/>
            <person name="Tidwell J."/>
            <person name="Bellgard S.E."/>
            <person name="Bellgard M.I."/>
        </authorList>
    </citation>
    <scope>NUCLEOTIDE SEQUENCE</scope>
    <source>
        <tissue evidence="1">Shoot tissue taken approximately 20 cm above the soil surface</tissue>
    </source>
</reference>
<organism evidence="1">
    <name type="scientific">Arundo donax</name>
    <name type="common">Giant reed</name>
    <name type="synonym">Donax arundinaceus</name>
    <dbReference type="NCBI Taxonomy" id="35708"/>
    <lineage>
        <taxon>Eukaryota</taxon>
        <taxon>Viridiplantae</taxon>
        <taxon>Streptophyta</taxon>
        <taxon>Embryophyta</taxon>
        <taxon>Tracheophyta</taxon>
        <taxon>Spermatophyta</taxon>
        <taxon>Magnoliopsida</taxon>
        <taxon>Liliopsida</taxon>
        <taxon>Poales</taxon>
        <taxon>Poaceae</taxon>
        <taxon>PACMAD clade</taxon>
        <taxon>Arundinoideae</taxon>
        <taxon>Arundineae</taxon>
        <taxon>Arundo</taxon>
    </lineage>
</organism>
<accession>A0A0A9HQQ5</accession>